<feature type="domain" description="Transferrin receptor-like dimerisation" evidence="5">
    <location>
        <begin position="660"/>
        <end position="787"/>
    </location>
</feature>
<dbReference type="InterPro" id="IPR007365">
    <property type="entry name" value="TFR-like_dimer_dom"/>
</dbReference>
<feature type="domain" description="Peptidase M28" evidence="6">
    <location>
        <begin position="410"/>
        <end position="599"/>
    </location>
</feature>
<keyword evidence="3" id="KW-0812">Transmembrane</keyword>
<dbReference type="SUPFAM" id="SSF47672">
    <property type="entry name" value="Transferrin receptor-like dimerisation domain"/>
    <property type="match status" value="1"/>
</dbReference>
<dbReference type="PANTHER" id="PTHR10404">
    <property type="entry name" value="N-ACETYLATED-ALPHA-LINKED ACIDIC DIPEPTIDASE"/>
    <property type="match status" value="1"/>
</dbReference>
<feature type="transmembrane region" description="Helical" evidence="3">
    <location>
        <begin position="48"/>
        <end position="71"/>
    </location>
</feature>
<dbReference type="SUPFAM" id="SSF52025">
    <property type="entry name" value="PA domain"/>
    <property type="match status" value="1"/>
</dbReference>
<dbReference type="Pfam" id="PF04389">
    <property type="entry name" value="Peptidase_M28"/>
    <property type="match status" value="1"/>
</dbReference>
<evidence type="ECO:0000259" key="6">
    <source>
        <dbReference type="Pfam" id="PF04389"/>
    </source>
</evidence>
<dbReference type="Pfam" id="PF04253">
    <property type="entry name" value="TFR_dimer"/>
    <property type="match status" value="1"/>
</dbReference>
<feature type="region of interest" description="Disordered" evidence="2">
    <location>
        <begin position="279"/>
        <end position="303"/>
    </location>
</feature>
<reference evidence="7 8" key="1">
    <citation type="submission" date="2019-04" db="EMBL/GenBank/DDBJ databases">
        <title>Friends and foes A comparative genomics studyof 23 Aspergillus species from section Flavi.</title>
        <authorList>
            <consortium name="DOE Joint Genome Institute"/>
            <person name="Kjaerbolling I."/>
            <person name="Vesth T."/>
            <person name="Frisvad J.C."/>
            <person name="Nybo J.L."/>
            <person name="Theobald S."/>
            <person name="Kildgaard S."/>
            <person name="Isbrandt T."/>
            <person name="Kuo A."/>
            <person name="Sato A."/>
            <person name="Lyhne E.K."/>
            <person name="Kogle M.E."/>
            <person name="Wiebenga A."/>
            <person name="Kun R.S."/>
            <person name="Lubbers R.J."/>
            <person name="Makela M.R."/>
            <person name="Barry K."/>
            <person name="Chovatia M."/>
            <person name="Clum A."/>
            <person name="Daum C."/>
            <person name="Haridas S."/>
            <person name="He G."/>
            <person name="LaButti K."/>
            <person name="Lipzen A."/>
            <person name="Mondo S."/>
            <person name="Riley R."/>
            <person name="Salamov A."/>
            <person name="Simmons B.A."/>
            <person name="Magnuson J.K."/>
            <person name="Henrissat B."/>
            <person name="Mortensen U.H."/>
            <person name="Larsen T.O."/>
            <person name="Devries R.P."/>
            <person name="Grigoriev I.V."/>
            <person name="Machida M."/>
            <person name="Baker S.E."/>
            <person name="Andersen M.R."/>
        </authorList>
    </citation>
    <scope>NUCLEOTIDE SEQUENCE [LARGE SCALE GENOMIC DNA]</scope>
    <source>
        <strain evidence="7 8">IBT 29228</strain>
    </source>
</reference>
<dbReference type="CDD" id="cd08022">
    <property type="entry name" value="M28_PSMA_like"/>
    <property type="match status" value="1"/>
</dbReference>
<keyword evidence="3" id="KW-0472">Membrane</keyword>
<dbReference type="SUPFAM" id="SSF53187">
    <property type="entry name" value="Zn-dependent exopeptidases"/>
    <property type="match status" value="1"/>
</dbReference>
<feature type="compositionally biased region" description="Polar residues" evidence="2">
    <location>
        <begin position="10"/>
        <end position="20"/>
    </location>
</feature>
<dbReference type="AlphaFoldDB" id="A0A5N7APL4"/>
<evidence type="ECO:0000256" key="2">
    <source>
        <dbReference type="SAM" id="MobiDB-lite"/>
    </source>
</evidence>
<dbReference type="Gene3D" id="1.20.930.40">
    <property type="entry name" value="Transferrin receptor-like, dimerisation domain"/>
    <property type="match status" value="1"/>
</dbReference>
<comment type="similarity">
    <text evidence="1">Belongs to the peptidase M28 family. M28B subfamily.</text>
</comment>
<dbReference type="InterPro" id="IPR007484">
    <property type="entry name" value="Peptidase_M28"/>
</dbReference>
<dbReference type="PANTHER" id="PTHR10404:SF46">
    <property type="entry name" value="VACUOLAR PROTEIN SORTING-ASSOCIATED PROTEIN 70"/>
    <property type="match status" value="1"/>
</dbReference>
<dbReference type="FunFam" id="3.50.30.30:FF:000008">
    <property type="entry name" value="Glutamate carboxypeptidase 2"/>
    <property type="match status" value="1"/>
</dbReference>
<keyword evidence="3" id="KW-1133">Transmembrane helix</keyword>
<dbReference type="OrthoDB" id="5841748at2759"/>
<evidence type="ECO:0000256" key="3">
    <source>
        <dbReference type="SAM" id="Phobius"/>
    </source>
</evidence>
<evidence type="ECO:0008006" key="9">
    <source>
        <dbReference type="Google" id="ProtNLM"/>
    </source>
</evidence>
<dbReference type="Pfam" id="PF02225">
    <property type="entry name" value="PA"/>
    <property type="match status" value="1"/>
</dbReference>
<evidence type="ECO:0000313" key="8">
    <source>
        <dbReference type="Proteomes" id="UP000326198"/>
    </source>
</evidence>
<evidence type="ECO:0000256" key="1">
    <source>
        <dbReference type="ARBA" id="ARBA00005634"/>
    </source>
</evidence>
<gene>
    <name evidence="7" type="ORF">BDV26DRAFT_275349</name>
</gene>
<sequence length="787" mass="86879">MSPEMRETSKSMSPQHNIMAPSESTPLLQVVSVAPQRHRYPHHKLRQFCTLILGTLLVVSLVLFLLPTAIFPREHGSIWSYFPGAHPFPHKAWPQGHGLKYEELQAILQTTPSAEKAREWSSYYTAGPHLAGKNLSQAIWTQERWQEFGIQDVEIVSYDVYINYPLDHRLALLKKSEDTTEVTFEASLEEDILEEDGTSGLPDRVPTFHGYSASGNVTAPFVYVNYGSYQDYQDLVDANISLAGKIAIAKYGNIFRGLKVKRAQELGMVGVILYDDPEDDGEVTEENGYKPYPEGPARNPSAVQRGSTQFLSFAPGDPTTPGWPSKPGCDRKDPSDAIPSIPSIPISYKEAIPLLKALNGHGPKAADFPKGWQGGKLGSKGVEYNIGPSPDDVVINLDNQQEYVTTPLWNVIGTIKGAIPDEVVILGNHRDAWIAGGAGDPNSGSAVLNEVIRSFGEALKAGWRPLRTIVFASWDGEEYGLLGSTEWVEDKLPWLSKANVAYLNVDVAAAGTVLGPRAAPLLNNVIYEVTSLVQSPNQTIEGQTVRDVWDGSIATMGSGSDFTAFQDFAGVASLDMGFGRGPKDPVYHYHSNYDSFDWMDRFGDPDWLYHEACTKLWSLAAAKLVEAPVLSLSAFDYSVGLSQYLKNIKPGAEKLPGGKFDFGPLDRAAAEFQATAKKFDAYAADLTSQLDEDLPWYLWWKKVRVYFQIRVVNDKYKALDRAFLYEPGLDGRNWFKHVVFAPGLWTGYSGATYPGLVESFDAGDSDNAQKWRSIIVDSLEAATKVLQ</sequence>
<dbReference type="GO" id="GO:0004180">
    <property type="term" value="F:carboxypeptidase activity"/>
    <property type="evidence" value="ECO:0007669"/>
    <property type="project" value="TreeGrafter"/>
</dbReference>
<dbReference type="Proteomes" id="UP000326198">
    <property type="component" value="Unassembled WGS sequence"/>
</dbReference>
<accession>A0A5N7APL4</accession>
<dbReference type="CDD" id="cd02121">
    <property type="entry name" value="PA_GCPII_like"/>
    <property type="match status" value="1"/>
</dbReference>
<evidence type="ECO:0000259" key="5">
    <source>
        <dbReference type="Pfam" id="PF04253"/>
    </source>
</evidence>
<organism evidence="7 8">
    <name type="scientific">Aspergillus bertholletiae</name>
    <dbReference type="NCBI Taxonomy" id="1226010"/>
    <lineage>
        <taxon>Eukaryota</taxon>
        <taxon>Fungi</taxon>
        <taxon>Dikarya</taxon>
        <taxon>Ascomycota</taxon>
        <taxon>Pezizomycotina</taxon>
        <taxon>Eurotiomycetes</taxon>
        <taxon>Eurotiomycetidae</taxon>
        <taxon>Eurotiales</taxon>
        <taxon>Aspergillaceae</taxon>
        <taxon>Aspergillus</taxon>
        <taxon>Aspergillus subgen. Circumdati</taxon>
    </lineage>
</organism>
<feature type="region of interest" description="Disordered" evidence="2">
    <location>
        <begin position="1"/>
        <end position="20"/>
    </location>
</feature>
<name>A0A5N7APL4_9EURO</name>
<evidence type="ECO:0000313" key="7">
    <source>
        <dbReference type="EMBL" id="KAE8371794.1"/>
    </source>
</evidence>
<keyword evidence="8" id="KW-1185">Reference proteome</keyword>
<evidence type="ECO:0000259" key="4">
    <source>
        <dbReference type="Pfam" id="PF02225"/>
    </source>
</evidence>
<dbReference type="Gene3D" id="3.40.630.10">
    <property type="entry name" value="Zn peptidases"/>
    <property type="match status" value="1"/>
</dbReference>
<feature type="domain" description="PA" evidence="4">
    <location>
        <begin position="217"/>
        <end position="293"/>
    </location>
</feature>
<dbReference type="InterPro" id="IPR036757">
    <property type="entry name" value="TFR-like_dimer_dom_sf"/>
</dbReference>
<dbReference type="EMBL" id="ML736396">
    <property type="protein sequence ID" value="KAE8371794.1"/>
    <property type="molecule type" value="Genomic_DNA"/>
</dbReference>
<dbReference type="InterPro" id="IPR003137">
    <property type="entry name" value="PA_domain"/>
</dbReference>
<dbReference type="InterPro" id="IPR039373">
    <property type="entry name" value="Peptidase_M28B"/>
</dbReference>
<proteinExistence type="inferred from homology"/>
<protein>
    <recommendedName>
        <fullName evidence="9">Glutamate carboxypeptidase</fullName>
    </recommendedName>
</protein>
<dbReference type="InterPro" id="IPR046450">
    <property type="entry name" value="PA_dom_sf"/>
</dbReference>
<dbReference type="FunFam" id="3.40.630.10:FF:000101">
    <property type="entry name" value="N-acetylated alpha-linked acidic dipeptidase like 1"/>
    <property type="match status" value="1"/>
</dbReference>
<dbReference type="Gene3D" id="3.50.30.30">
    <property type="match status" value="1"/>
</dbReference>